<dbReference type="EMBL" id="FPKU01000003">
    <property type="protein sequence ID" value="SFZ85971.1"/>
    <property type="molecule type" value="Genomic_DNA"/>
</dbReference>
<keyword evidence="2" id="KW-1185">Reference proteome</keyword>
<dbReference type="STRING" id="665118.SAMN02983003_3143"/>
<dbReference type="RefSeq" id="WP_072345211.1">
    <property type="nucleotide sequence ID" value="NZ_FPKU01000003.1"/>
</dbReference>
<dbReference type="AlphaFoldDB" id="A0A1K2I178"/>
<dbReference type="Proteomes" id="UP000183447">
    <property type="component" value="Unassembled WGS sequence"/>
</dbReference>
<evidence type="ECO:0000313" key="2">
    <source>
        <dbReference type="Proteomes" id="UP000183447"/>
    </source>
</evidence>
<proteinExistence type="predicted"/>
<reference evidence="1 2" key="1">
    <citation type="submission" date="2016-11" db="EMBL/GenBank/DDBJ databases">
        <authorList>
            <person name="Jaros S."/>
            <person name="Januszkiewicz K."/>
            <person name="Wedrychowicz H."/>
        </authorList>
    </citation>
    <scope>NUCLEOTIDE SEQUENCE [LARGE SCALE GENOMIC DNA]</scope>
    <source>
        <strain evidence="1 2">ATCC 23634</strain>
    </source>
</reference>
<gene>
    <name evidence="1" type="ORF">SAMN02983003_3143</name>
</gene>
<evidence type="ECO:0000313" key="1">
    <source>
        <dbReference type="EMBL" id="SFZ85971.1"/>
    </source>
</evidence>
<dbReference type="OrthoDB" id="8372808at2"/>
<sequence length="84" mass="9306">MTGSTFKTQGFALCTPGGTILGYSYRETAAKAISALWDQSQPVQRILWEERRTEGWSVVPVVAHMERLAPLTIRVVAREGRLAS</sequence>
<protein>
    <submittedName>
        <fullName evidence="1">Uncharacterized protein</fullName>
    </submittedName>
</protein>
<accession>A0A1K2I178</accession>
<organism evidence="1 2">
    <name type="scientific">Devosia enhydra</name>
    <dbReference type="NCBI Taxonomy" id="665118"/>
    <lineage>
        <taxon>Bacteria</taxon>
        <taxon>Pseudomonadati</taxon>
        <taxon>Pseudomonadota</taxon>
        <taxon>Alphaproteobacteria</taxon>
        <taxon>Hyphomicrobiales</taxon>
        <taxon>Devosiaceae</taxon>
        <taxon>Devosia</taxon>
    </lineage>
</organism>
<name>A0A1K2I178_9HYPH</name>